<keyword evidence="2" id="KW-1185">Reference proteome</keyword>
<dbReference type="AlphaFoldDB" id="A0A8H6YQC1"/>
<reference evidence="1" key="1">
    <citation type="submission" date="2020-05" db="EMBL/GenBank/DDBJ databases">
        <title>Mycena genomes resolve the evolution of fungal bioluminescence.</title>
        <authorList>
            <person name="Tsai I.J."/>
        </authorList>
    </citation>
    <scope>NUCLEOTIDE SEQUENCE</scope>
    <source>
        <strain evidence="1">CCC161011</strain>
    </source>
</reference>
<name>A0A8H6YQC1_9AGAR</name>
<dbReference type="OrthoDB" id="2915092at2759"/>
<evidence type="ECO:0000313" key="1">
    <source>
        <dbReference type="EMBL" id="KAF7362917.1"/>
    </source>
</evidence>
<accession>A0A8H6YQC1</accession>
<protein>
    <submittedName>
        <fullName evidence="1">Uncharacterized protein</fullName>
    </submittedName>
</protein>
<sequence length="115" mass="13224">MHGAFRLDKLNRLPPFHRAAVAAYSPNRTIQDSTRRSTCADIHDQCTRLDSLKPVTFFAGRLLMTVDQFASDKSYGTLYLSEDHDLRLKARDRAFLRALVHDDYLKRNPSCSPRN</sequence>
<evidence type="ECO:0000313" key="2">
    <source>
        <dbReference type="Proteomes" id="UP000620124"/>
    </source>
</evidence>
<proteinExistence type="predicted"/>
<organism evidence="1 2">
    <name type="scientific">Mycena venus</name>
    <dbReference type="NCBI Taxonomy" id="2733690"/>
    <lineage>
        <taxon>Eukaryota</taxon>
        <taxon>Fungi</taxon>
        <taxon>Dikarya</taxon>
        <taxon>Basidiomycota</taxon>
        <taxon>Agaricomycotina</taxon>
        <taxon>Agaricomycetes</taxon>
        <taxon>Agaricomycetidae</taxon>
        <taxon>Agaricales</taxon>
        <taxon>Marasmiineae</taxon>
        <taxon>Mycenaceae</taxon>
        <taxon>Mycena</taxon>
    </lineage>
</organism>
<dbReference type="EMBL" id="JACAZI010000004">
    <property type="protein sequence ID" value="KAF7362917.1"/>
    <property type="molecule type" value="Genomic_DNA"/>
</dbReference>
<gene>
    <name evidence="1" type="ORF">MVEN_00642600</name>
</gene>
<dbReference type="Proteomes" id="UP000620124">
    <property type="component" value="Unassembled WGS sequence"/>
</dbReference>
<comment type="caution">
    <text evidence="1">The sequence shown here is derived from an EMBL/GenBank/DDBJ whole genome shotgun (WGS) entry which is preliminary data.</text>
</comment>